<proteinExistence type="predicted"/>
<evidence type="ECO:0000313" key="1">
    <source>
        <dbReference type="EMBL" id="KXS16919.1"/>
    </source>
</evidence>
<reference evidence="1 2" key="1">
    <citation type="journal article" date="2015" name="Genome Biol. Evol.">
        <title>Phylogenomic analyses indicate that early fungi evolved digesting cell walls of algal ancestors of land plants.</title>
        <authorList>
            <person name="Chang Y."/>
            <person name="Wang S."/>
            <person name="Sekimoto S."/>
            <person name="Aerts A.L."/>
            <person name="Choi C."/>
            <person name="Clum A."/>
            <person name="LaButti K.M."/>
            <person name="Lindquist E.A."/>
            <person name="Yee Ngan C."/>
            <person name="Ohm R.A."/>
            <person name="Salamov A.A."/>
            <person name="Grigoriev I.V."/>
            <person name="Spatafora J.W."/>
            <person name="Berbee M.L."/>
        </authorList>
    </citation>
    <scope>NUCLEOTIDE SEQUENCE [LARGE SCALE GENOMIC DNA]</scope>
    <source>
        <strain evidence="1 2">JEL478</strain>
    </source>
</reference>
<dbReference type="Proteomes" id="UP000070544">
    <property type="component" value="Unassembled WGS sequence"/>
</dbReference>
<accession>A0A139AJI4</accession>
<dbReference type="AlphaFoldDB" id="A0A139AJI4"/>
<organism evidence="1 2">
    <name type="scientific">Gonapodya prolifera (strain JEL478)</name>
    <name type="common">Monoblepharis prolifera</name>
    <dbReference type="NCBI Taxonomy" id="1344416"/>
    <lineage>
        <taxon>Eukaryota</taxon>
        <taxon>Fungi</taxon>
        <taxon>Fungi incertae sedis</taxon>
        <taxon>Chytridiomycota</taxon>
        <taxon>Chytridiomycota incertae sedis</taxon>
        <taxon>Monoblepharidomycetes</taxon>
        <taxon>Monoblepharidales</taxon>
        <taxon>Gonapodyaceae</taxon>
        <taxon>Gonapodya</taxon>
    </lineage>
</organism>
<protein>
    <submittedName>
        <fullName evidence="1">Uncharacterized protein</fullName>
    </submittedName>
</protein>
<sequence length="595" mass="67065">MTIACGRCLGIGARQHHGSDQFKTLVPPSLRVSPVMTLATVTVSASRCNFPDPGVELPPSRVHVALSTIRSDSVLLHESTLDIDTTTVSDLLELVFASHPTIAPLVYGLCLPCGHRHRIFAGEEPISAAIAGTKCPLVLYRLYKPDPQSPFELYLISIQERFADIESWFWEMEQRFWFEWRKLDLADVATLETARANCKEALSELRSQMNMWMAEATDTADRQFVLRIRNSNSDSDSDGGLILWLSHLRSKIDRKHPVPKVDTSWRRQYYHPEVDETDAQPARMRVALEDPHSGDDRDDTVSFEIKSDSILWGDLSCIAGAGASTLLDRPLLEGDPPPTPGNDFRYKSKARNGTWRVSQVHCDLPGDLKFSDDVEDMDEVGVVIYHESVNPGDVVLRASLLGSGMKSVDPRIVPIGRYNFHYDRGHFRRDDLESQFRAQFKDQDADEVAAILDKLENQIGGHFVVLDGGKSDMYLWRCVRASVPTWQQLNNYEWDPDKPTRVFVDSIEEDQQSSTTPFGVYCRPPSGDYSRGWLIFDQAPSETNASKPVYECVALIYSPNDHMWAMCPDRFAVNGRKYPEADAMKKALSTMATWA</sequence>
<name>A0A139AJI4_GONPJ</name>
<keyword evidence="2" id="KW-1185">Reference proteome</keyword>
<evidence type="ECO:0000313" key="2">
    <source>
        <dbReference type="Proteomes" id="UP000070544"/>
    </source>
</evidence>
<dbReference type="EMBL" id="KQ965749">
    <property type="protein sequence ID" value="KXS16919.1"/>
    <property type="molecule type" value="Genomic_DNA"/>
</dbReference>
<gene>
    <name evidence="1" type="ORF">M427DRAFT_154073</name>
</gene>